<sequence length="374" mass="38510">MTRLPALFVARRNLSRNRLQSALAALGILVGVVAIASLGIFGNVLAVGADDALGDIGTQVIVTPNADAGVQSIDDRTVTEIQRVTTGGSAVPLKTDGGLVTRGGDSAAATIYGIREPDALYTAADGELPTPHRQGAILGADLADTLGAQVGDNVDVTGDTYRVIAVLEPVESFTPISPNDAVMLPESAVSGDGYQQVVIEADGGAAATASADAIESTVNAREDVVEVFELSSILDEINEFFSLLSVFLLGLGGISLFVAGVSILNVMLMSTVERRQEIGVLRAVGVSRSEVLRTILFEATLLGIVGAAGGVLVTVALVAGLYLATPVELWIVLDPTNGLYLLGAFAFGVLISVLGGLYPAWTAANERPVDALRG</sequence>
<proteinExistence type="inferred from homology"/>
<dbReference type="PANTHER" id="PTHR30572:SF4">
    <property type="entry name" value="ABC TRANSPORTER PERMEASE YTRF"/>
    <property type="match status" value="1"/>
</dbReference>
<feature type="domain" description="ABC3 transporter permease C-terminal" evidence="8">
    <location>
        <begin position="252"/>
        <end position="366"/>
    </location>
</feature>
<keyword evidence="5 7" id="KW-0472">Membrane</keyword>
<dbReference type="KEGG" id="nmo:Nmlp_3229"/>
<comment type="subcellular location">
    <subcellularLocation>
        <location evidence="1">Cell membrane</location>
        <topology evidence="1">Multi-pass membrane protein</topology>
    </subcellularLocation>
</comment>
<evidence type="ECO:0000256" key="4">
    <source>
        <dbReference type="ARBA" id="ARBA00022989"/>
    </source>
</evidence>
<dbReference type="AlphaFoldDB" id="M1Y4B4"/>
<dbReference type="RefSeq" id="WP_015410109.1">
    <property type="nucleotide sequence ID" value="NC_020388.1"/>
</dbReference>
<name>M1Y4B4_NATM8</name>
<evidence type="ECO:0000313" key="10">
    <source>
        <dbReference type="EMBL" id="CCQ37366.1"/>
    </source>
</evidence>
<evidence type="ECO:0000256" key="3">
    <source>
        <dbReference type="ARBA" id="ARBA00022692"/>
    </source>
</evidence>
<dbReference type="InterPro" id="IPR025857">
    <property type="entry name" value="MacB_PCD"/>
</dbReference>
<dbReference type="STRING" id="268739.Nmlp_3229"/>
<evidence type="ECO:0000256" key="5">
    <source>
        <dbReference type="ARBA" id="ARBA00023136"/>
    </source>
</evidence>
<evidence type="ECO:0000256" key="7">
    <source>
        <dbReference type="SAM" id="Phobius"/>
    </source>
</evidence>
<keyword evidence="2" id="KW-1003">Cell membrane</keyword>
<feature type="transmembrane region" description="Helical" evidence="7">
    <location>
        <begin position="295"/>
        <end position="319"/>
    </location>
</feature>
<feature type="domain" description="MacB-like periplasmic core" evidence="9">
    <location>
        <begin position="21"/>
        <end position="216"/>
    </location>
</feature>
<comment type="similarity">
    <text evidence="6">Belongs to the ABC-4 integral membrane protein family.</text>
</comment>
<protein>
    <submittedName>
        <fullName evidence="10">ABC-type transport system permease protein (Probable substrate macrolides)</fullName>
    </submittedName>
</protein>
<evidence type="ECO:0000256" key="2">
    <source>
        <dbReference type="ARBA" id="ARBA00022475"/>
    </source>
</evidence>
<feature type="transmembrane region" description="Helical" evidence="7">
    <location>
        <begin position="240"/>
        <end position="268"/>
    </location>
</feature>
<dbReference type="Pfam" id="PF02687">
    <property type="entry name" value="FtsX"/>
    <property type="match status" value="1"/>
</dbReference>
<organism evidence="10 11">
    <name type="scientific">Natronomonas moolapensis (strain DSM 18674 / CECT 7526 / JCM 14361 / 8.8.11)</name>
    <dbReference type="NCBI Taxonomy" id="268739"/>
    <lineage>
        <taxon>Archaea</taxon>
        <taxon>Methanobacteriati</taxon>
        <taxon>Methanobacteriota</taxon>
        <taxon>Stenosarchaea group</taxon>
        <taxon>Halobacteria</taxon>
        <taxon>Halobacteriales</taxon>
        <taxon>Natronomonadaceae</taxon>
        <taxon>Natronomonas</taxon>
    </lineage>
</organism>
<dbReference type="EMBL" id="HF582854">
    <property type="protein sequence ID" value="CCQ37366.1"/>
    <property type="molecule type" value="Genomic_DNA"/>
</dbReference>
<accession>M1Y4B4</accession>
<dbReference type="OrthoDB" id="11469at2157"/>
<evidence type="ECO:0000256" key="1">
    <source>
        <dbReference type="ARBA" id="ARBA00004651"/>
    </source>
</evidence>
<reference evidence="10 11" key="1">
    <citation type="journal article" date="2013" name="Genome Announc.">
        <title>Genome of the haloarchaeon Natronomonas moolapensis, a neutrophilic member of a previously haloalkaliphilic genus.</title>
        <authorList>
            <person name="Dyall-Smith M.L."/>
            <person name="Pfeiffer F."/>
            <person name="Oberwinkler T."/>
            <person name="Klee K."/>
            <person name="Rampp M."/>
            <person name="Palm P."/>
            <person name="Gross K."/>
            <person name="Schuster S.C."/>
            <person name="Oesterhelt D."/>
        </authorList>
    </citation>
    <scope>NUCLEOTIDE SEQUENCE [LARGE SCALE GENOMIC DNA]</scope>
    <source>
        <strain evidence="11">DSM 18674 / JCM 14361 / 8.8.11</strain>
    </source>
</reference>
<dbReference type="Proteomes" id="UP000011867">
    <property type="component" value="Chromosome"/>
</dbReference>
<gene>
    <name evidence="10" type="ordered locus">Nmlp_3229</name>
</gene>
<feature type="transmembrane region" description="Helical" evidence="7">
    <location>
        <begin position="339"/>
        <end position="358"/>
    </location>
</feature>
<evidence type="ECO:0000259" key="8">
    <source>
        <dbReference type="Pfam" id="PF02687"/>
    </source>
</evidence>
<keyword evidence="3 7" id="KW-0812">Transmembrane</keyword>
<feature type="transmembrane region" description="Helical" evidence="7">
    <location>
        <begin position="21"/>
        <end position="41"/>
    </location>
</feature>
<dbReference type="GO" id="GO:0022857">
    <property type="term" value="F:transmembrane transporter activity"/>
    <property type="evidence" value="ECO:0007669"/>
    <property type="project" value="TreeGrafter"/>
</dbReference>
<evidence type="ECO:0000256" key="6">
    <source>
        <dbReference type="ARBA" id="ARBA00038076"/>
    </source>
</evidence>
<dbReference type="PANTHER" id="PTHR30572">
    <property type="entry name" value="MEMBRANE COMPONENT OF TRANSPORTER-RELATED"/>
    <property type="match status" value="1"/>
</dbReference>
<dbReference type="InterPro" id="IPR003838">
    <property type="entry name" value="ABC3_permease_C"/>
</dbReference>
<dbReference type="GeneID" id="14651763"/>
<dbReference type="InterPro" id="IPR050250">
    <property type="entry name" value="Macrolide_Exporter_MacB"/>
</dbReference>
<evidence type="ECO:0000259" key="9">
    <source>
        <dbReference type="Pfam" id="PF12704"/>
    </source>
</evidence>
<evidence type="ECO:0000313" key="11">
    <source>
        <dbReference type="Proteomes" id="UP000011867"/>
    </source>
</evidence>
<keyword evidence="11" id="KW-1185">Reference proteome</keyword>
<dbReference type="Pfam" id="PF12704">
    <property type="entry name" value="MacB_PCD"/>
    <property type="match status" value="1"/>
</dbReference>
<dbReference type="eggNOG" id="arCOG02312">
    <property type="taxonomic scope" value="Archaea"/>
</dbReference>
<dbReference type="HOGENOM" id="CLU_000604_8_0_2"/>
<keyword evidence="4 7" id="KW-1133">Transmembrane helix</keyword>
<dbReference type="GO" id="GO:0005886">
    <property type="term" value="C:plasma membrane"/>
    <property type="evidence" value="ECO:0007669"/>
    <property type="project" value="UniProtKB-SubCell"/>
</dbReference>